<proteinExistence type="predicted"/>
<feature type="non-terminal residue" evidence="1">
    <location>
        <position position="88"/>
    </location>
</feature>
<dbReference type="AlphaFoldDB" id="A0AAD8E9J2"/>
<feature type="non-terminal residue" evidence="1">
    <location>
        <position position="1"/>
    </location>
</feature>
<comment type="caution">
    <text evidence="1">The sequence shown here is derived from an EMBL/GenBank/DDBJ whole genome shotgun (WGS) entry which is preliminary data.</text>
</comment>
<gene>
    <name evidence="1" type="ORF">L9F63_023156</name>
</gene>
<name>A0AAD8E9J2_DIPPU</name>
<sequence>LGQLSDNTPPIMYLDRKWVIKDTTPLGETVSLVKAEDSEMDRLVYGLEPKLNGDNPPAKPLPFVINNNTGVVKVNDSLLHRASNYKPW</sequence>
<organism evidence="1 2">
    <name type="scientific">Diploptera punctata</name>
    <name type="common">Pacific beetle cockroach</name>
    <dbReference type="NCBI Taxonomy" id="6984"/>
    <lineage>
        <taxon>Eukaryota</taxon>
        <taxon>Metazoa</taxon>
        <taxon>Ecdysozoa</taxon>
        <taxon>Arthropoda</taxon>
        <taxon>Hexapoda</taxon>
        <taxon>Insecta</taxon>
        <taxon>Pterygota</taxon>
        <taxon>Neoptera</taxon>
        <taxon>Polyneoptera</taxon>
        <taxon>Dictyoptera</taxon>
        <taxon>Blattodea</taxon>
        <taxon>Blaberoidea</taxon>
        <taxon>Blaberidae</taxon>
        <taxon>Diplopterinae</taxon>
        <taxon>Diploptera</taxon>
    </lineage>
</organism>
<keyword evidence="2" id="KW-1185">Reference proteome</keyword>
<evidence type="ECO:0000313" key="2">
    <source>
        <dbReference type="Proteomes" id="UP001233999"/>
    </source>
</evidence>
<dbReference type="EMBL" id="JASPKZ010007868">
    <property type="protein sequence ID" value="KAJ9581669.1"/>
    <property type="molecule type" value="Genomic_DNA"/>
</dbReference>
<reference evidence="1" key="2">
    <citation type="submission" date="2023-05" db="EMBL/GenBank/DDBJ databases">
        <authorList>
            <person name="Fouks B."/>
        </authorList>
    </citation>
    <scope>NUCLEOTIDE SEQUENCE</scope>
    <source>
        <strain evidence="1">Stay&amp;Tobe</strain>
        <tissue evidence="1">Testes</tissue>
    </source>
</reference>
<evidence type="ECO:0000313" key="1">
    <source>
        <dbReference type="EMBL" id="KAJ9581669.1"/>
    </source>
</evidence>
<reference evidence="1" key="1">
    <citation type="journal article" date="2023" name="IScience">
        <title>Live-bearing cockroach genome reveals convergent evolutionary mechanisms linked to viviparity in insects and beyond.</title>
        <authorList>
            <person name="Fouks B."/>
            <person name="Harrison M.C."/>
            <person name="Mikhailova A.A."/>
            <person name="Marchal E."/>
            <person name="English S."/>
            <person name="Carruthers M."/>
            <person name="Jennings E.C."/>
            <person name="Chiamaka E.L."/>
            <person name="Frigard R.A."/>
            <person name="Pippel M."/>
            <person name="Attardo G.M."/>
            <person name="Benoit J.B."/>
            <person name="Bornberg-Bauer E."/>
            <person name="Tobe S.S."/>
        </authorList>
    </citation>
    <scope>NUCLEOTIDE SEQUENCE</scope>
    <source>
        <strain evidence="1">Stay&amp;Tobe</strain>
    </source>
</reference>
<protein>
    <submittedName>
        <fullName evidence="1">Uncharacterized protein</fullName>
    </submittedName>
</protein>
<accession>A0AAD8E9J2</accession>
<dbReference type="Proteomes" id="UP001233999">
    <property type="component" value="Unassembled WGS sequence"/>
</dbReference>